<comment type="caution">
    <text evidence="2">The sequence shown here is derived from an EMBL/GenBank/DDBJ whole genome shotgun (WGS) entry which is preliminary data.</text>
</comment>
<protein>
    <submittedName>
        <fullName evidence="2">Uncharacterized protein</fullName>
    </submittedName>
</protein>
<evidence type="ECO:0000313" key="2">
    <source>
        <dbReference type="EMBL" id="OTI62476.1"/>
    </source>
</evidence>
<name>A0A2C9X063_PSEAI</name>
<evidence type="ECO:0000256" key="1">
    <source>
        <dbReference type="SAM" id="MobiDB-lite"/>
    </source>
</evidence>
<dbReference type="EMBL" id="NFFZ01000005">
    <property type="protein sequence ID" value="OTI62476.1"/>
    <property type="molecule type" value="Genomic_DNA"/>
</dbReference>
<proteinExistence type="predicted"/>
<reference evidence="2 3" key="1">
    <citation type="submission" date="2017-05" db="EMBL/GenBank/DDBJ databases">
        <authorList>
            <person name="Song R."/>
            <person name="Chenine A.L."/>
            <person name="Ruprecht R.M."/>
        </authorList>
    </citation>
    <scope>NUCLEOTIDE SEQUENCE [LARGE SCALE GENOMIC DNA]</scope>
    <source>
        <strain evidence="2 3">S567_C10_BS</strain>
    </source>
</reference>
<feature type="region of interest" description="Disordered" evidence="1">
    <location>
        <begin position="262"/>
        <end position="283"/>
    </location>
</feature>
<dbReference type="AlphaFoldDB" id="A0A2C9X063"/>
<evidence type="ECO:0000313" key="3">
    <source>
        <dbReference type="Proteomes" id="UP000194857"/>
    </source>
</evidence>
<sequence length="655" mass="73021">MPRARGDAAMLRLLDYGKPAPFGETIGRPRHLAWPLNAYRVTLPRVLDDGNGLNAFERVILKLLDAAGRMDADALAAETRIPLDLVKSVLLRLQDKDLIDEHNAVIEREREDERAPVFVTALVFRELATGRILPFLHRLDDTNPMRKKECEDKDFRVIRWDGDRRKAIPAPRDVIRTLRAMKKRSSAFGQDSKMPAVQQITIVAEPELLHLDCPIAIQKSDGEFRIADPFGNGFSLILENAFEKLLEQDESLSKWLHGWKQSLSTPRPEKQDATPKEPFDNDANRQRYPKLVANLRPLRNSPFRSIAQIHAAIEWALFYTCCRRPVDSVIARLKFTTQDQHAALLEQAAKALGLEQPPIGFRPIREGKLREFEDGGAFQETVLAIALLQAQDDALHPLRRVAAAYSDLITRLFAINAKRNEKGHGKGGADAPQQALTDDSFMREVVHALVPGIVFTDTPPTAPDKDEQGDALLDARTSIQEEFGHQLFNRLGANLQDRLVHAERFFQSCHDGDDALAYVRDLYAAIQSSFERALTGRLPSDTSDAQLKDTAERKAVEAGFCEGLSESLRTVKTSAVRQALQGGSQTLGACVLAWLLVSDADELAAIHDTQPSLIGDMANLIARRGHGNEPLPLPKENIAQLRKAAFTTIRTLMES</sequence>
<accession>A0A2C9X063</accession>
<gene>
    <name evidence="2" type="ORF">CAZ10_12990</name>
</gene>
<organism evidence="2 3">
    <name type="scientific">Pseudomonas aeruginosa</name>
    <dbReference type="NCBI Taxonomy" id="287"/>
    <lineage>
        <taxon>Bacteria</taxon>
        <taxon>Pseudomonadati</taxon>
        <taxon>Pseudomonadota</taxon>
        <taxon>Gammaproteobacteria</taxon>
        <taxon>Pseudomonadales</taxon>
        <taxon>Pseudomonadaceae</taxon>
        <taxon>Pseudomonas</taxon>
    </lineage>
</organism>
<dbReference type="Proteomes" id="UP000194857">
    <property type="component" value="Unassembled WGS sequence"/>
</dbReference>
<feature type="compositionally biased region" description="Basic and acidic residues" evidence="1">
    <location>
        <begin position="267"/>
        <end position="283"/>
    </location>
</feature>